<dbReference type="InterPro" id="IPR016195">
    <property type="entry name" value="Pol/histidinol_Pase-like"/>
</dbReference>
<dbReference type="NCBIfam" id="NF038032">
    <property type="entry name" value="CehA_McbA_metalo"/>
    <property type="match status" value="1"/>
</dbReference>
<evidence type="ECO:0000313" key="2">
    <source>
        <dbReference type="Proteomes" id="UP000231901"/>
    </source>
</evidence>
<dbReference type="KEGG" id="dfn:CVE23_21980"/>
<dbReference type="AlphaFoldDB" id="A0A2K8QSC7"/>
<gene>
    <name evidence="1" type="ORF">CVE23_21980</name>
</gene>
<keyword evidence="2" id="KW-1185">Reference proteome</keyword>
<dbReference type="SUPFAM" id="SSF89550">
    <property type="entry name" value="PHP domain-like"/>
    <property type="match status" value="1"/>
</dbReference>
<dbReference type="GeneID" id="66566992"/>
<dbReference type="Proteomes" id="UP000231901">
    <property type="component" value="Chromosome"/>
</dbReference>
<evidence type="ECO:0000313" key="1">
    <source>
        <dbReference type="EMBL" id="ATZ96407.1"/>
    </source>
</evidence>
<sequence length="476" mass="51934">MNKPELTLAGCLTTGRGQVEFTVPEGVDCLTLTAQNRNKSYLYAFVYDARRQLRANLLIEPAAKSVTIAARRALPLGGIPGPLPPGAWRLALCSIPAQANHPTQADYQITVAFDPPLPPPDEMLLTVALRGDHQVCFDYSACLEPASRWYRGDLHAHTRLSDGHNGLTAAVTLAQERQLDFLFLTEHNLCHPALPAGGRTLFLPALEVTTDIGHFNVHGPRRVLTPEDGDMAPETLIRQGLSLNVTGDGNISINHPMMPPWHWQYAAMPLARINTLEVCCDPTWPTSAAATERALQLLSTLWNGGWRIAAVGGSDCHLRPDERYDGATQPSVYGDPTTLVFAHGLSGDAILHGLRQGRVYIDRQCGLRFRFDDGDVLPGQNVGARTVQATLVIENDRPGYVAECVAGGTVIARHELGRDEVSFALPLASWPWCRIDIRGPDGDFAGLINPLYNGTHPIFSCQTFTTWGEAVARLPK</sequence>
<accession>A0A2K8QSC7</accession>
<protein>
    <recommendedName>
        <fullName evidence="3">Polymerase/histidinol phosphatase N-terminal domain-containing protein</fullName>
    </recommendedName>
</protein>
<reference evidence="2" key="1">
    <citation type="journal article" date="2018" name="Genome Announc.">
        <title>Complete genome sequence of a Dickeya fangzhongdai type strain causing bleeding canker of pear tree trunks.</title>
        <authorList>
            <person name="Zhao Y."/>
            <person name="Tian Y."/>
            <person name="Li X."/>
            <person name="Hu B."/>
        </authorList>
    </citation>
    <scope>NUCLEOTIDE SEQUENCE [LARGE SCALE GENOMIC DNA]</scope>
    <source>
        <strain evidence="2">DSM 101947</strain>
    </source>
</reference>
<proteinExistence type="predicted"/>
<name>A0A2K8QSC7_9GAMM</name>
<dbReference type="RefSeq" id="WP_100850343.1">
    <property type="nucleotide sequence ID" value="NZ_BMJF01000007.1"/>
</dbReference>
<dbReference type="Gene3D" id="3.20.20.140">
    <property type="entry name" value="Metal-dependent hydrolases"/>
    <property type="match status" value="1"/>
</dbReference>
<dbReference type="EMBL" id="CP025003">
    <property type="protein sequence ID" value="ATZ96407.1"/>
    <property type="molecule type" value="Genomic_DNA"/>
</dbReference>
<organism evidence="1 2">
    <name type="scientific">Dickeya fangzhongdai</name>
    <dbReference type="NCBI Taxonomy" id="1778540"/>
    <lineage>
        <taxon>Bacteria</taxon>
        <taxon>Pseudomonadati</taxon>
        <taxon>Pseudomonadota</taxon>
        <taxon>Gammaproteobacteria</taxon>
        <taxon>Enterobacterales</taxon>
        <taxon>Pectobacteriaceae</taxon>
        <taxon>Dickeya</taxon>
    </lineage>
</organism>
<evidence type="ECO:0008006" key="3">
    <source>
        <dbReference type="Google" id="ProtNLM"/>
    </source>
</evidence>